<gene>
    <name evidence="2" type="ORF">GCM10011579_039730</name>
</gene>
<keyword evidence="3" id="KW-1185">Reference proteome</keyword>
<dbReference type="Proteomes" id="UP000600365">
    <property type="component" value="Unassembled WGS sequence"/>
</dbReference>
<feature type="region of interest" description="Disordered" evidence="1">
    <location>
        <begin position="126"/>
        <end position="165"/>
    </location>
</feature>
<dbReference type="AlphaFoldDB" id="A0A917Y6W8"/>
<sequence>MSHRGRKIAAFFIALVVLGLVLNNISSRTRSSATQPAAGESAKPAARPVAPLYVPRPESMISGGYGGALSTEAAPQDVAKAFAMSYYRFDPDRTTPKAFAAGLPRLAPTTRAELVKQLPEDWEAYLSKTSGTKTPEVTVGDPNPDPDTDSSGKTEVTVDFAADSESTGALRLSLGLEDGDDGWTVTSVTLDKE</sequence>
<organism evidence="2 3">
    <name type="scientific">Streptomyces albiflavescens</name>
    <dbReference type="NCBI Taxonomy" id="1623582"/>
    <lineage>
        <taxon>Bacteria</taxon>
        <taxon>Bacillati</taxon>
        <taxon>Actinomycetota</taxon>
        <taxon>Actinomycetes</taxon>
        <taxon>Kitasatosporales</taxon>
        <taxon>Streptomycetaceae</taxon>
        <taxon>Streptomyces</taxon>
    </lineage>
</organism>
<dbReference type="RefSeq" id="WP_189187317.1">
    <property type="nucleotide sequence ID" value="NZ_BMMM01000006.1"/>
</dbReference>
<comment type="caution">
    <text evidence="2">The sequence shown here is derived from an EMBL/GenBank/DDBJ whole genome shotgun (WGS) entry which is preliminary data.</text>
</comment>
<proteinExistence type="predicted"/>
<protein>
    <submittedName>
        <fullName evidence="2">Uncharacterized protein</fullName>
    </submittedName>
</protein>
<evidence type="ECO:0000313" key="3">
    <source>
        <dbReference type="Proteomes" id="UP000600365"/>
    </source>
</evidence>
<reference evidence="2 3" key="1">
    <citation type="journal article" date="2014" name="Int. J. Syst. Evol. Microbiol.">
        <title>Complete genome sequence of Corynebacterium casei LMG S-19264T (=DSM 44701T), isolated from a smear-ripened cheese.</title>
        <authorList>
            <consortium name="US DOE Joint Genome Institute (JGI-PGF)"/>
            <person name="Walter F."/>
            <person name="Albersmeier A."/>
            <person name="Kalinowski J."/>
            <person name="Ruckert C."/>
        </authorList>
    </citation>
    <scope>NUCLEOTIDE SEQUENCE [LARGE SCALE GENOMIC DNA]</scope>
    <source>
        <strain evidence="2 3">CGMCC 4.7111</strain>
    </source>
</reference>
<evidence type="ECO:0000313" key="2">
    <source>
        <dbReference type="EMBL" id="GGN67323.1"/>
    </source>
</evidence>
<name>A0A917Y6W8_9ACTN</name>
<accession>A0A917Y6W8</accession>
<evidence type="ECO:0000256" key="1">
    <source>
        <dbReference type="SAM" id="MobiDB-lite"/>
    </source>
</evidence>
<dbReference type="EMBL" id="BMMM01000006">
    <property type="protein sequence ID" value="GGN67323.1"/>
    <property type="molecule type" value="Genomic_DNA"/>
</dbReference>
<feature type="region of interest" description="Disordered" evidence="1">
    <location>
        <begin position="29"/>
        <end position="49"/>
    </location>
</feature>